<name>A0A091E5Y8_FUKDA</name>
<gene>
    <name evidence="1" type="ORF">H920_00538</name>
</gene>
<accession>A0A091E5Y8</accession>
<proteinExistence type="predicted"/>
<protein>
    <submittedName>
        <fullName evidence="1">Uncharacterized protein</fullName>
    </submittedName>
</protein>
<evidence type="ECO:0000313" key="1">
    <source>
        <dbReference type="EMBL" id="KFO38143.1"/>
    </source>
</evidence>
<dbReference type="EMBL" id="KN120636">
    <property type="protein sequence ID" value="KFO38143.1"/>
    <property type="molecule type" value="Genomic_DNA"/>
</dbReference>
<evidence type="ECO:0000313" key="2">
    <source>
        <dbReference type="Proteomes" id="UP000028990"/>
    </source>
</evidence>
<keyword evidence="2" id="KW-1185">Reference proteome</keyword>
<sequence>MGRMTPLRKAAFVSTSCSEVAIGDHSGQGALVPVLRVTLGQRMKEQPVFHLLSLLLFSALRKHRITDGEPRTHQEYIKEASWRVNQQQHKQEGLSIWEYFTERDSNRFPEEWLFSKAKYEEGTVAGQPISPFDMGLQVVLISLGGLGEGSTEKLEAVATCGGHMKVGCRLLHLVVAGHVTLAAFYVQPKLHLGAGTAS</sequence>
<reference evidence="1 2" key="1">
    <citation type="submission" date="2013-11" db="EMBL/GenBank/DDBJ databases">
        <title>The Damaraland mole rat (Fukomys damarensis) genome and evolution of African mole rats.</title>
        <authorList>
            <person name="Gladyshev V.N."/>
            <person name="Fang X."/>
        </authorList>
    </citation>
    <scope>NUCLEOTIDE SEQUENCE [LARGE SCALE GENOMIC DNA]</scope>
    <source>
        <tissue evidence="1">Liver</tissue>
    </source>
</reference>
<dbReference type="AlphaFoldDB" id="A0A091E5Y8"/>
<organism evidence="1 2">
    <name type="scientific">Fukomys damarensis</name>
    <name type="common">Damaraland mole rat</name>
    <name type="synonym">Cryptomys damarensis</name>
    <dbReference type="NCBI Taxonomy" id="885580"/>
    <lineage>
        <taxon>Eukaryota</taxon>
        <taxon>Metazoa</taxon>
        <taxon>Chordata</taxon>
        <taxon>Craniata</taxon>
        <taxon>Vertebrata</taxon>
        <taxon>Euteleostomi</taxon>
        <taxon>Mammalia</taxon>
        <taxon>Eutheria</taxon>
        <taxon>Euarchontoglires</taxon>
        <taxon>Glires</taxon>
        <taxon>Rodentia</taxon>
        <taxon>Hystricomorpha</taxon>
        <taxon>Bathyergidae</taxon>
        <taxon>Fukomys</taxon>
    </lineage>
</organism>
<dbReference type="Proteomes" id="UP000028990">
    <property type="component" value="Unassembled WGS sequence"/>
</dbReference>